<comment type="caution">
    <text evidence="3">The sequence shown here is derived from an EMBL/GenBank/DDBJ whole genome shotgun (WGS) entry which is preliminary data.</text>
</comment>
<dbReference type="PANTHER" id="PTHR34825">
    <property type="entry name" value="CONSERVED PROTEIN, WITH A WEAK D-GALACTARATE DEHYDRATASE/ALTRONATE HYDROLASE DOMAIN"/>
    <property type="match status" value="1"/>
</dbReference>
<keyword evidence="1" id="KW-0472">Membrane</keyword>
<gene>
    <name evidence="3" type="ORF">HMPREF9195_00810</name>
</gene>
<dbReference type="Pfam" id="PF09820">
    <property type="entry name" value="AAA-ATPase_like"/>
    <property type="match status" value="1"/>
</dbReference>
<keyword evidence="1" id="KW-0812">Transmembrane</keyword>
<reference evidence="3 4" key="1">
    <citation type="submission" date="2013-04" db="EMBL/GenBank/DDBJ databases">
        <title>The Genome Sequence of Treponema medium ATCC 700293.</title>
        <authorList>
            <consortium name="The Broad Institute Genomics Platform"/>
            <person name="Earl A."/>
            <person name="Ward D."/>
            <person name="Feldgarden M."/>
            <person name="Gevers D."/>
            <person name="Leonetti C."/>
            <person name="Blanton J.M."/>
            <person name="Dewhirst F.E."/>
            <person name="Izard J."/>
            <person name="Walker B."/>
            <person name="Young S."/>
            <person name="Zeng Q."/>
            <person name="Gargeya S."/>
            <person name="Fitzgerald M."/>
            <person name="Haas B."/>
            <person name="Abouelleil A."/>
            <person name="Allen A.W."/>
            <person name="Alvarado L."/>
            <person name="Arachchi H.M."/>
            <person name="Berlin A.M."/>
            <person name="Chapman S.B."/>
            <person name="Gainer-Dewar J."/>
            <person name="Goldberg J."/>
            <person name="Griggs A."/>
            <person name="Gujja S."/>
            <person name="Hansen M."/>
            <person name="Howarth C."/>
            <person name="Imamovic A."/>
            <person name="Ireland A."/>
            <person name="Larimer J."/>
            <person name="McCowan C."/>
            <person name="Murphy C."/>
            <person name="Pearson M."/>
            <person name="Poon T.W."/>
            <person name="Priest M."/>
            <person name="Roberts A."/>
            <person name="Saif S."/>
            <person name="Shea T."/>
            <person name="Sisk P."/>
            <person name="Sykes S."/>
            <person name="Wortman J."/>
            <person name="Nusbaum C."/>
            <person name="Birren B."/>
        </authorList>
    </citation>
    <scope>NUCLEOTIDE SEQUENCE [LARGE SCALE GENOMIC DNA]</scope>
    <source>
        <strain evidence="3 4">ATCC 700293</strain>
    </source>
</reference>
<dbReference type="AlphaFoldDB" id="A0AA87NML1"/>
<protein>
    <recommendedName>
        <fullName evidence="2">AAA-ATPase-like domain-containing protein</fullName>
    </recommendedName>
</protein>
<name>A0AA87NML1_TREMD</name>
<evidence type="ECO:0000256" key="1">
    <source>
        <dbReference type="SAM" id="Phobius"/>
    </source>
</evidence>
<evidence type="ECO:0000313" key="3">
    <source>
        <dbReference type="EMBL" id="EPF29301.1"/>
    </source>
</evidence>
<proteinExistence type="predicted"/>
<accession>A0AA87NML1</accession>
<dbReference type="PANTHER" id="PTHR34825:SF1">
    <property type="entry name" value="AAA-ATPASE-LIKE DOMAIN-CONTAINING PROTEIN"/>
    <property type="match status" value="1"/>
</dbReference>
<evidence type="ECO:0000259" key="2">
    <source>
        <dbReference type="Pfam" id="PF09820"/>
    </source>
</evidence>
<keyword evidence="1" id="KW-1133">Transmembrane helix</keyword>
<organism evidence="3 4">
    <name type="scientific">Treponema medium ATCC 700293</name>
    <dbReference type="NCBI Taxonomy" id="1125700"/>
    <lineage>
        <taxon>Bacteria</taxon>
        <taxon>Pseudomonadati</taxon>
        <taxon>Spirochaetota</taxon>
        <taxon>Spirochaetia</taxon>
        <taxon>Spirochaetales</taxon>
        <taxon>Treponemataceae</taxon>
        <taxon>Treponema</taxon>
    </lineage>
</organism>
<sequence>MTIISMIDKTDYLFRLVQGGRVYFLSRPRRFGKSFFLSTLAAYFLGQKELFKDLSIEKAEEEQAVQEKRTAVFVRCVIIHCDGISLVVFLLNLFCLTGSA</sequence>
<feature type="transmembrane region" description="Helical" evidence="1">
    <location>
        <begin position="72"/>
        <end position="94"/>
    </location>
</feature>
<dbReference type="Proteomes" id="UP000014634">
    <property type="component" value="Unassembled WGS sequence"/>
</dbReference>
<evidence type="ECO:0000313" key="4">
    <source>
        <dbReference type="Proteomes" id="UP000014634"/>
    </source>
</evidence>
<dbReference type="EMBL" id="ATFE01000005">
    <property type="protein sequence ID" value="EPF29301.1"/>
    <property type="molecule type" value="Genomic_DNA"/>
</dbReference>
<dbReference type="InterPro" id="IPR018631">
    <property type="entry name" value="AAA-ATPase-like_dom"/>
</dbReference>
<feature type="domain" description="AAA-ATPase-like" evidence="2">
    <location>
        <begin position="7"/>
        <end position="67"/>
    </location>
</feature>